<reference evidence="1" key="1">
    <citation type="journal article" date="2020" name="Fungal Divers.">
        <title>Resolving the Mortierellaceae phylogeny through synthesis of multi-gene phylogenetics and phylogenomics.</title>
        <authorList>
            <person name="Vandepol N."/>
            <person name="Liber J."/>
            <person name="Desiro A."/>
            <person name="Na H."/>
            <person name="Kennedy M."/>
            <person name="Barry K."/>
            <person name="Grigoriev I.V."/>
            <person name="Miller A.N."/>
            <person name="O'Donnell K."/>
            <person name="Stajich J.E."/>
            <person name="Bonito G."/>
        </authorList>
    </citation>
    <scope>NUCLEOTIDE SEQUENCE</scope>
    <source>
        <strain evidence="1">MES-2147</strain>
    </source>
</reference>
<accession>A0A9P6IHT1</accession>
<feature type="non-terminal residue" evidence="1">
    <location>
        <position position="1"/>
    </location>
</feature>
<dbReference type="OrthoDB" id="2434292at2759"/>
<protein>
    <submittedName>
        <fullName evidence="1">Uncharacterized protein</fullName>
    </submittedName>
</protein>
<dbReference type="Proteomes" id="UP000749646">
    <property type="component" value="Unassembled WGS sequence"/>
</dbReference>
<evidence type="ECO:0000313" key="1">
    <source>
        <dbReference type="EMBL" id="KAF9920751.1"/>
    </source>
</evidence>
<proteinExistence type="predicted"/>
<keyword evidence="2" id="KW-1185">Reference proteome</keyword>
<dbReference type="AlphaFoldDB" id="A0A9P6IHT1"/>
<gene>
    <name evidence="1" type="ORF">BGZ65_010949</name>
</gene>
<dbReference type="EMBL" id="JAAAHW010011178">
    <property type="protein sequence ID" value="KAF9920751.1"/>
    <property type="molecule type" value="Genomic_DNA"/>
</dbReference>
<comment type="caution">
    <text evidence="1">The sequence shown here is derived from an EMBL/GenBank/DDBJ whole genome shotgun (WGS) entry which is preliminary data.</text>
</comment>
<organism evidence="1 2">
    <name type="scientific">Modicella reniformis</name>
    <dbReference type="NCBI Taxonomy" id="1440133"/>
    <lineage>
        <taxon>Eukaryota</taxon>
        <taxon>Fungi</taxon>
        <taxon>Fungi incertae sedis</taxon>
        <taxon>Mucoromycota</taxon>
        <taxon>Mortierellomycotina</taxon>
        <taxon>Mortierellomycetes</taxon>
        <taxon>Mortierellales</taxon>
        <taxon>Mortierellaceae</taxon>
        <taxon>Modicella</taxon>
    </lineage>
</organism>
<sequence length="111" mass="13127">AGQIQGQVYDRLSRLINLETLWLGHQVFPQFDCLEMSLRSGLHRLRGLRELSEMNVWRMKTRIGVPEVRWMTENWPRLRTIHGLNDQDNVAVRWLQDQHPEITVISPASRQ</sequence>
<name>A0A9P6IHT1_9FUNG</name>
<evidence type="ECO:0000313" key="2">
    <source>
        <dbReference type="Proteomes" id="UP000749646"/>
    </source>
</evidence>